<dbReference type="InterPro" id="IPR036691">
    <property type="entry name" value="Endo/exonu/phosph_ase_sf"/>
</dbReference>
<dbReference type="PROSITE" id="PS51841">
    <property type="entry name" value="LTD"/>
    <property type="match status" value="1"/>
</dbReference>
<dbReference type="InterPro" id="IPR036415">
    <property type="entry name" value="Lamin_tail_dom_sf"/>
</dbReference>
<dbReference type="Gene3D" id="2.60.40.1260">
    <property type="entry name" value="Lamin Tail domain"/>
    <property type="match status" value="1"/>
</dbReference>
<name>A0A841H171_9BACT</name>
<protein>
    <submittedName>
        <fullName evidence="3">Endonuclease/exonuclease/phosphatase family metal-dependent hydrolase</fullName>
    </submittedName>
</protein>
<dbReference type="SUPFAM" id="SSF56219">
    <property type="entry name" value="DNase I-like"/>
    <property type="match status" value="1"/>
</dbReference>
<reference evidence="3 4" key="1">
    <citation type="submission" date="2020-08" db="EMBL/GenBank/DDBJ databases">
        <title>Genomic Encyclopedia of Type Strains, Phase IV (KMG-IV): sequencing the most valuable type-strain genomes for metagenomic binning, comparative biology and taxonomic classification.</title>
        <authorList>
            <person name="Goeker M."/>
        </authorList>
    </citation>
    <scope>NUCLEOTIDE SEQUENCE [LARGE SCALE GENOMIC DNA]</scope>
    <source>
        <strain evidence="3 4">DSM 29007</strain>
    </source>
</reference>
<evidence type="ECO:0000313" key="3">
    <source>
        <dbReference type="EMBL" id="MBB6071753.1"/>
    </source>
</evidence>
<dbReference type="SUPFAM" id="SSF74853">
    <property type="entry name" value="Lamin A/C globular tail domain"/>
    <property type="match status" value="1"/>
</dbReference>
<dbReference type="AlphaFoldDB" id="A0A841H171"/>
<sequence length="581" mass="59390">MRLSHSPRALLLLTGLLGAPLAACDTPSGVPRAVPADGAARVVIPAKGTASTLDVGSWNIEWFGDASNGPANETLQLSNARDVIGGADLDIWGVAEIVSQTQFNTLESQLSGYSGVLASESTVTNGSTYYAASEQKVGILYRSSIATLLGAKVILTANDADFAGRPPLEARLRVTLNGATEDIVVIVLHMKAFDDLAGWTRRQAAGTALKSYIDTTWPTQKVIVVGDWNDDVDTSITSGQASPYQNFVSDAADYLFPTRALSLAGIASTTGYSDMIDHHLVTNDLSATYVANSAQVYRVDSYISSYASTTSDHYPVLSRYTFGSGGGSTAGVTVTAPNGGESWAAGSARSITWTSTGVTNLKLEYTLNGSTWSVITASTPASAGSYAWTVPSTTSTTAKVRVTDASVSTRTDASDGVFSITASSTPASVTVNEIMANEPGSTTAAEYVEIVNLGGTSASIGGWTLSDAAGVKHTFAAGTTLAAGKAIVVFGGAAGIPVGLANAVSASTGTLALGNSGDSVILKDGSGVVKFTYAYPSSLAGTDGVSMNRSPDASATGSWVLHTALGSLSSSPGVRANGVAF</sequence>
<keyword evidence="3" id="KW-0255">Endonuclease</keyword>
<evidence type="ECO:0000256" key="1">
    <source>
        <dbReference type="SAM" id="SignalP"/>
    </source>
</evidence>
<dbReference type="Proteomes" id="UP000582837">
    <property type="component" value="Unassembled WGS sequence"/>
</dbReference>
<feature type="domain" description="LTD" evidence="2">
    <location>
        <begin position="416"/>
        <end position="537"/>
    </location>
</feature>
<proteinExistence type="predicted"/>
<keyword evidence="3" id="KW-0378">Hydrolase</keyword>
<keyword evidence="3" id="KW-0269">Exonuclease</keyword>
<keyword evidence="4" id="KW-1185">Reference proteome</keyword>
<organism evidence="3 4">
    <name type="scientific">Longimicrobium terrae</name>
    <dbReference type="NCBI Taxonomy" id="1639882"/>
    <lineage>
        <taxon>Bacteria</taxon>
        <taxon>Pseudomonadati</taxon>
        <taxon>Gemmatimonadota</taxon>
        <taxon>Longimicrobiia</taxon>
        <taxon>Longimicrobiales</taxon>
        <taxon>Longimicrobiaceae</taxon>
        <taxon>Longimicrobium</taxon>
    </lineage>
</organism>
<dbReference type="Pfam" id="PF03372">
    <property type="entry name" value="Exo_endo_phos"/>
    <property type="match status" value="1"/>
</dbReference>
<dbReference type="GO" id="GO:0004527">
    <property type="term" value="F:exonuclease activity"/>
    <property type="evidence" value="ECO:0007669"/>
    <property type="project" value="UniProtKB-KW"/>
</dbReference>
<feature type="signal peptide" evidence="1">
    <location>
        <begin position="1"/>
        <end position="22"/>
    </location>
</feature>
<dbReference type="Gene3D" id="3.60.10.10">
    <property type="entry name" value="Endonuclease/exonuclease/phosphatase"/>
    <property type="match status" value="1"/>
</dbReference>
<feature type="chain" id="PRO_5032804052" evidence="1">
    <location>
        <begin position="23"/>
        <end position="581"/>
    </location>
</feature>
<accession>A0A841H171</accession>
<evidence type="ECO:0000259" key="2">
    <source>
        <dbReference type="PROSITE" id="PS51841"/>
    </source>
</evidence>
<comment type="caution">
    <text evidence="3">The sequence shown here is derived from an EMBL/GenBank/DDBJ whole genome shotgun (WGS) entry which is preliminary data.</text>
</comment>
<dbReference type="InterPro" id="IPR005135">
    <property type="entry name" value="Endo/exonuclease/phosphatase"/>
</dbReference>
<dbReference type="Pfam" id="PF00932">
    <property type="entry name" value="LTD"/>
    <property type="match status" value="1"/>
</dbReference>
<dbReference type="GO" id="GO:0004519">
    <property type="term" value="F:endonuclease activity"/>
    <property type="evidence" value="ECO:0007669"/>
    <property type="project" value="UniProtKB-KW"/>
</dbReference>
<keyword evidence="1" id="KW-0732">Signal</keyword>
<dbReference type="EMBL" id="JACHIA010000010">
    <property type="protein sequence ID" value="MBB6071753.1"/>
    <property type="molecule type" value="Genomic_DNA"/>
</dbReference>
<dbReference type="InterPro" id="IPR001322">
    <property type="entry name" value="Lamin_tail_dom"/>
</dbReference>
<evidence type="ECO:0000313" key="4">
    <source>
        <dbReference type="Proteomes" id="UP000582837"/>
    </source>
</evidence>
<dbReference type="RefSeq" id="WP_205761228.1">
    <property type="nucleotide sequence ID" value="NZ_JABDTL010000001.1"/>
</dbReference>
<gene>
    <name evidence="3" type="ORF">HNQ61_003392</name>
</gene>
<keyword evidence="3" id="KW-0540">Nuclease</keyword>